<feature type="transmembrane region" description="Helical" evidence="1">
    <location>
        <begin position="12"/>
        <end position="42"/>
    </location>
</feature>
<evidence type="ECO:0000313" key="3">
    <source>
        <dbReference type="EMBL" id="QXH81501.1"/>
    </source>
</evidence>
<keyword evidence="4" id="KW-1185">Reference proteome</keyword>
<dbReference type="Proteomes" id="UP000615613">
    <property type="component" value="Chromosome"/>
</dbReference>
<dbReference type="RefSeq" id="WP_065872973.1">
    <property type="nucleotide sequence ID" value="NZ_CP077084.1"/>
</dbReference>
<keyword evidence="1" id="KW-1133">Transmembrane helix</keyword>
<evidence type="ECO:0000313" key="4">
    <source>
        <dbReference type="Proteomes" id="UP000615613"/>
    </source>
</evidence>
<reference evidence="3" key="2">
    <citation type="submission" date="2021-06" db="EMBL/GenBank/DDBJ databases">
        <title>Updating the genus Pseudomonas: Description of 43 new species and partition of the Pseudomonas putida group.</title>
        <authorList>
            <person name="Girard L."/>
            <person name="Lood C."/>
            <person name="Vandamme P."/>
            <person name="Rokni-Zadeh H."/>
            <person name="van Noort V."/>
            <person name="Hofte M."/>
            <person name="Lavigne R."/>
            <person name="De Mot R."/>
        </authorList>
    </citation>
    <scope>NUCLEOTIDE SEQUENCE</scope>
    <source>
        <strain evidence="3">SWRI145</strain>
    </source>
</reference>
<dbReference type="EMBL" id="CP077084">
    <property type="protein sequence ID" value="QXH81501.1"/>
    <property type="molecule type" value="Genomic_DNA"/>
</dbReference>
<sequence>MNKASKWIRIALSIPIFAASILSGIVTAKISLSAVLVFFTGLMTAYDIGVAIGSLAVGLVTALITCVLWMLGTYVRAQPKQVEAEAP</sequence>
<keyword evidence="1" id="KW-0472">Membrane</keyword>
<dbReference type="KEGG" id="ptrt:HU722_0015875"/>
<accession>A0A8H9YWQ5</accession>
<keyword evidence="1" id="KW-0812">Transmembrane</keyword>
<dbReference type="AlphaFoldDB" id="A0A8H9YWQ5"/>
<organism evidence="2">
    <name type="scientific">Pseudomonas tritici</name>
    <dbReference type="NCBI Taxonomy" id="2745518"/>
    <lineage>
        <taxon>Bacteria</taxon>
        <taxon>Pseudomonadati</taxon>
        <taxon>Pseudomonadota</taxon>
        <taxon>Gammaproteobacteria</taxon>
        <taxon>Pseudomonadales</taxon>
        <taxon>Pseudomonadaceae</taxon>
        <taxon>Pseudomonas</taxon>
    </lineage>
</organism>
<name>A0A8H9YWQ5_9PSED</name>
<proteinExistence type="predicted"/>
<feature type="transmembrane region" description="Helical" evidence="1">
    <location>
        <begin position="48"/>
        <end position="71"/>
    </location>
</feature>
<evidence type="ECO:0000313" key="2">
    <source>
        <dbReference type="EMBL" id="MBC3296062.1"/>
    </source>
</evidence>
<reference evidence="2" key="1">
    <citation type="journal article" date="2020" name="Microorganisms">
        <title>Reliable Identification of Environmental Pseudomonas Isolates Using the rpoD Gene.</title>
        <authorList>
            <consortium name="The Broad Institute Genome Sequencing Platform"/>
            <person name="Girard L."/>
            <person name="Lood C."/>
            <person name="Rokni-Zadeh H."/>
            <person name="van Noort V."/>
            <person name="Lavigne R."/>
            <person name="De Mot R."/>
        </authorList>
    </citation>
    <scope>NUCLEOTIDE SEQUENCE [LARGE SCALE GENOMIC DNA]</scope>
    <source>
        <strain evidence="2">SWRI145</strain>
    </source>
</reference>
<gene>
    <name evidence="3" type="ORF">HU722_0015875</name>
    <name evidence="2" type="ORF">HU722_31495</name>
</gene>
<protein>
    <submittedName>
        <fullName evidence="2">Uncharacterized protein</fullName>
    </submittedName>
</protein>
<evidence type="ECO:0000256" key="1">
    <source>
        <dbReference type="SAM" id="Phobius"/>
    </source>
</evidence>
<dbReference type="EMBL" id="JABWQF010000023">
    <property type="protein sequence ID" value="MBC3296062.1"/>
    <property type="molecule type" value="Genomic_DNA"/>
</dbReference>